<dbReference type="EMBL" id="BNBE01000004">
    <property type="protein sequence ID" value="GHG29815.1"/>
    <property type="molecule type" value="Genomic_DNA"/>
</dbReference>
<sequence length="412" mass="45001">MVRPAVVAGVSAVLAGWIWAAGSTRAPLWVVTLPAVGAVWTLTLLHHGYLTGREWAHRRRRRGSRARRAAWAPPAGVRPPIDYPNVLRRPSGGAPVDHQGRYRATGVRLAVLPLLAVLFLTAHTVFLPDGGALGVGFVLAECLLLGSLVWTVWTEQHPSRPWVVDRVRAEFFRREMFLLLAGVGPYLGLTDQQAALVRDARLALLADAGPAALDRFAHLADQDADGGERDWRDEVWRRADEPALAAGGDLGDRMRTYLDHRIRRQRLYMELAAEKCERSEGALGRTVKGVVLTAVAVAVAYAVLLAAVPDGHEPPTATVLIALLAAGLPPLCNSVLAVQNLLAGQRLAVSYREARQELLGHENTLRRLLGQPEGAELARSFRALAMRTEATLTEEVRRWRITVAKPEFDAGL</sequence>
<feature type="transmembrane region" description="Helical" evidence="1">
    <location>
        <begin position="109"/>
        <end position="126"/>
    </location>
</feature>
<proteinExistence type="predicted"/>
<reference evidence="2" key="1">
    <citation type="journal article" date="2014" name="Int. J. Syst. Evol. Microbiol.">
        <title>Complete genome sequence of Corynebacterium casei LMG S-19264T (=DSM 44701T), isolated from a smear-ripened cheese.</title>
        <authorList>
            <consortium name="US DOE Joint Genome Institute (JGI-PGF)"/>
            <person name="Walter F."/>
            <person name="Albersmeier A."/>
            <person name="Kalinowski J."/>
            <person name="Ruckert C."/>
        </authorList>
    </citation>
    <scope>NUCLEOTIDE SEQUENCE</scope>
    <source>
        <strain evidence="2">JCM 4122</strain>
    </source>
</reference>
<dbReference type="Proteomes" id="UP000632849">
    <property type="component" value="Unassembled WGS sequence"/>
</dbReference>
<evidence type="ECO:0000313" key="2">
    <source>
        <dbReference type="EMBL" id="GHG29815.1"/>
    </source>
</evidence>
<feature type="transmembrane region" description="Helical" evidence="1">
    <location>
        <begin position="30"/>
        <end position="52"/>
    </location>
</feature>
<keyword evidence="1" id="KW-0812">Transmembrane</keyword>
<name>A0A919ESM9_STRFL</name>
<evidence type="ECO:0000313" key="3">
    <source>
        <dbReference type="Proteomes" id="UP000632849"/>
    </source>
</evidence>
<accession>A0A919ESM9</accession>
<feature type="transmembrane region" description="Helical" evidence="1">
    <location>
        <begin position="320"/>
        <end position="342"/>
    </location>
</feature>
<evidence type="ECO:0000256" key="1">
    <source>
        <dbReference type="SAM" id="Phobius"/>
    </source>
</evidence>
<gene>
    <name evidence="2" type="ORF">GCM10017667_79360</name>
</gene>
<keyword evidence="3" id="KW-1185">Reference proteome</keyword>
<feature type="transmembrane region" description="Helical" evidence="1">
    <location>
        <begin position="132"/>
        <end position="153"/>
    </location>
</feature>
<reference evidence="2" key="2">
    <citation type="submission" date="2020-09" db="EMBL/GenBank/DDBJ databases">
        <authorList>
            <person name="Sun Q."/>
            <person name="Ohkuma M."/>
        </authorList>
    </citation>
    <scope>NUCLEOTIDE SEQUENCE</scope>
    <source>
        <strain evidence="2">JCM 4122</strain>
    </source>
</reference>
<dbReference type="AlphaFoldDB" id="A0A919ESM9"/>
<protein>
    <submittedName>
        <fullName evidence="2">Uncharacterized protein</fullName>
    </submittedName>
</protein>
<keyword evidence="1" id="KW-1133">Transmembrane helix</keyword>
<feature type="transmembrane region" description="Helical" evidence="1">
    <location>
        <begin position="289"/>
        <end position="308"/>
    </location>
</feature>
<keyword evidence="1" id="KW-0472">Membrane</keyword>
<comment type="caution">
    <text evidence="2">The sequence shown here is derived from an EMBL/GenBank/DDBJ whole genome shotgun (WGS) entry which is preliminary data.</text>
</comment>
<organism evidence="2 3">
    <name type="scientific">Streptomyces filamentosus</name>
    <name type="common">Streptomyces roseosporus</name>
    <dbReference type="NCBI Taxonomy" id="67294"/>
    <lineage>
        <taxon>Bacteria</taxon>
        <taxon>Bacillati</taxon>
        <taxon>Actinomycetota</taxon>
        <taxon>Actinomycetes</taxon>
        <taxon>Kitasatosporales</taxon>
        <taxon>Streptomycetaceae</taxon>
        <taxon>Streptomyces</taxon>
    </lineage>
</organism>